<keyword evidence="2" id="KW-1185">Reference proteome</keyword>
<dbReference type="Proteomes" id="UP000244817">
    <property type="component" value="Unassembled WGS sequence"/>
</dbReference>
<evidence type="ECO:0000313" key="1">
    <source>
        <dbReference type="EMBL" id="PVA06908.1"/>
    </source>
</evidence>
<proteinExistence type="predicted"/>
<protein>
    <submittedName>
        <fullName evidence="1">Uncharacterized protein</fullName>
    </submittedName>
</protein>
<dbReference type="EMBL" id="QCYG01000004">
    <property type="protein sequence ID" value="PVA06908.1"/>
    <property type="molecule type" value="Genomic_DNA"/>
</dbReference>
<reference evidence="1 2" key="1">
    <citation type="submission" date="2018-04" db="EMBL/GenBank/DDBJ databases">
        <title>Pelagivirga bohaiensis gen. nov., sp. nov., a bacterium isolated from the Bohai Sea.</title>
        <authorList>
            <person name="Ji X."/>
        </authorList>
    </citation>
    <scope>NUCLEOTIDE SEQUENCE [LARGE SCALE GENOMIC DNA]</scope>
    <source>
        <strain evidence="1 2">BH-SD16</strain>
    </source>
</reference>
<dbReference type="AlphaFoldDB" id="A0A2T7FXQ4"/>
<evidence type="ECO:0000313" key="2">
    <source>
        <dbReference type="Proteomes" id="UP000244817"/>
    </source>
</evidence>
<comment type="caution">
    <text evidence="1">The sequence shown here is derived from an EMBL/GenBank/DDBJ whole genome shotgun (WGS) entry which is preliminary data.</text>
</comment>
<organism evidence="1 2">
    <name type="scientific">Thalassorhabdomicrobium marinisediminis</name>
    <dbReference type="NCBI Taxonomy" id="2170577"/>
    <lineage>
        <taxon>Bacteria</taxon>
        <taxon>Pseudomonadati</taxon>
        <taxon>Pseudomonadota</taxon>
        <taxon>Alphaproteobacteria</taxon>
        <taxon>Rhodobacterales</taxon>
        <taxon>Paracoccaceae</taxon>
        <taxon>Thalassorhabdomicrobium</taxon>
    </lineage>
</organism>
<gene>
    <name evidence="1" type="ORF">DC363_07085</name>
</gene>
<name>A0A2T7FXQ4_9RHOB</name>
<sequence length="88" mass="9757">MLGFGLAQHLGLLLRGAIRGRRRFGPAGVVGRIGCAIRLRGRVDPVLRAAFIDDGIQPVLDLRRGLEHAIFELFEKRHCGLRCGFSYT</sequence>
<accession>A0A2T7FXQ4</accession>